<dbReference type="EMBL" id="PZPP01000048">
    <property type="protein sequence ID" value="PTM33028.1"/>
    <property type="molecule type" value="Genomic_DNA"/>
</dbReference>
<proteinExistence type="predicted"/>
<sequence length="106" mass="11544">MSSLRIRETITPTLTGVILATALSSASVNTYANKSLPHSDAFYKVAMPADLNKTLETFSALGVSNTSNVNEVDNLMLQVFEKISKNSKPLDSDFAKILSDNMLDLF</sequence>
<name>A0A2T4XSW4_ENTCL</name>
<dbReference type="AlphaFoldDB" id="A0A2T4XSW4"/>
<gene>
    <name evidence="1" type="ORF">DA103_25195</name>
</gene>
<dbReference type="RefSeq" id="WP_108091273.1">
    <property type="nucleotide sequence ID" value="NZ_PZPP01000048.1"/>
</dbReference>
<evidence type="ECO:0000313" key="1">
    <source>
        <dbReference type="EMBL" id="PTM33028.1"/>
    </source>
</evidence>
<comment type="caution">
    <text evidence="1">The sequence shown here is derived from an EMBL/GenBank/DDBJ whole genome shotgun (WGS) entry which is preliminary data.</text>
</comment>
<reference evidence="1 2" key="1">
    <citation type="submission" date="2018-04" db="EMBL/GenBank/DDBJ databases">
        <title>Genome sequencing reveals highly heavy metal resistance and biotechnology application of the novel Enterobacter cloacae amazonensis isolated from wastewater river in Manaus - Amazonas.</title>
        <authorList>
            <person name="Astolfi M.C.T."/>
            <person name="Carvalho E.B.D.S."/>
            <person name="Lacerda L.B."/>
            <person name="Pinto M.V."/>
            <person name="Nogueira V.B."/>
            <person name="Barros A.M."/>
            <person name="Astolfi-Filho S."/>
        </authorList>
    </citation>
    <scope>NUCLEOTIDE SEQUENCE [LARGE SCALE GENOMIC DNA]</scope>
    <source>
        <strain evidence="2">amazonensis</strain>
    </source>
</reference>
<dbReference type="OrthoDB" id="9929979at2"/>
<dbReference type="Proteomes" id="UP000241614">
    <property type="component" value="Unassembled WGS sequence"/>
</dbReference>
<accession>A0A2T4XSW4</accession>
<protein>
    <submittedName>
        <fullName evidence="1">Uncharacterized protein</fullName>
    </submittedName>
</protein>
<organism evidence="1 2">
    <name type="scientific">Enterobacter cloacae</name>
    <dbReference type="NCBI Taxonomy" id="550"/>
    <lineage>
        <taxon>Bacteria</taxon>
        <taxon>Pseudomonadati</taxon>
        <taxon>Pseudomonadota</taxon>
        <taxon>Gammaproteobacteria</taxon>
        <taxon>Enterobacterales</taxon>
        <taxon>Enterobacteriaceae</taxon>
        <taxon>Enterobacter</taxon>
        <taxon>Enterobacter cloacae complex</taxon>
    </lineage>
</organism>
<evidence type="ECO:0000313" key="2">
    <source>
        <dbReference type="Proteomes" id="UP000241614"/>
    </source>
</evidence>